<dbReference type="HAMAP" id="MF_01161">
    <property type="entry name" value="tRNA_Ile_lys_synt"/>
    <property type="match status" value="1"/>
</dbReference>
<keyword evidence="5 8" id="KW-0547">Nucleotide-binding</keyword>
<keyword evidence="11" id="KW-1185">Reference proteome</keyword>
<dbReference type="PANTHER" id="PTHR43033:SF1">
    <property type="entry name" value="TRNA(ILE)-LYSIDINE SYNTHASE-RELATED"/>
    <property type="match status" value="1"/>
</dbReference>
<dbReference type="InterPro" id="IPR014729">
    <property type="entry name" value="Rossmann-like_a/b/a_fold"/>
</dbReference>
<evidence type="ECO:0000256" key="8">
    <source>
        <dbReference type="HAMAP-Rule" id="MF_01161"/>
    </source>
</evidence>
<gene>
    <name evidence="8 10" type="primary">tilS</name>
    <name evidence="10" type="ORF">CSC65_12125</name>
</gene>
<proteinExistence type="inferred from homology"/>
<dbReference type="PANTHER" id="PTHR43033">
    <property type="entry name" value="TRNA(ILE)-LYSIDINE SYNTHASE-RELATED"/>
    <property type="match status" value="1"/>
</dbReference>
<comment type="domain">
    <text evidence="8">The N-terminal region contains the highly conserved SGGXDS motif, predicted to be a P-loop motif involved in ATP binding.</text>
</comment>
<evidence type="ECO:0000256" key="4">
    <source>
        <dbReference type="ARBA" id="ARBA00022694"/>
    </source>
</evidence>
<comment type="function">
    <text evidence="8">Ligates lysine onto the cytidine present at position 34 of the AUA codon-specific tRNA(Ile) that contains the anticodon CAU, in an ATP-dependent manner. Cytidine is converted to lysidine, thus changing the amino acid specificity of the tRNA from methionine to isoleucine.</text>
</comment>
<dbReference type="InterPro" id="IPR011063">
    <property type="entry name" value="TilS/TtcA_N"/>
</dbReference>
<dbReference type="SUPFAM" id="SSF56037">
    <property type="entry name" value="PheT/TilS domain"/>
    <property type="match status" value="1"/>
</dbReference>
<dbReference type="EC" id="6.3.4.19" evidence="8"/>
<dbReference type="Pfam" id="PF01171">
    <property type="entry name" value="ATP_bind_3"/>
    <property type="match status" value="1"/>
</dbReference>
<keyword evidence="3 8" id="KW-0436">Ligase</keyword>
<evidence type="ECO:0000256" key="1">
    <source>
        <dbReference type="ARBA" id="ARBA00004496"/>
    </source>
</evidence>
<comment type="catalytic activity">
    <reaction evidence="7 8">
        <text>cytidine(34) in tRNA(Ile2) + L-lysine + ATP = lysidine(34) in tRNA(Ile2) + AMP + diphosphate + H(+)</text>
        <dbReference type="Rhea" id="RHEA:43744"/>
        <dbReference type="Rhea" id="RHEA-COMP:10625"/>
        <dbReference type="Rhea" id="RHEA-COMP:10670"/>
        <dbReference type="ChEBI" id="CHEBI:15378"/>
        <dbReference type="ChEBI" id="CHEBI:30616"/>
        <dbReference type="ChEBI" id="CHEBI:32551"/>
        <dbReference type="ChEBI" id="CHEBI:33019"/>
        <dbReference type="ChEBI" id="CHEBI:82748"/>
        <dbReference type="ChEBI" id="CHEBI:83665"/>
        <dbReference type="ChEBI" id="CHEBI:456215"/>
        <dbReference type="EC" id="6.3.4.19"/>
    </reaction>
</comment>
<evidence type="ECO:0000259" key="9">
    <source>
        <dbReference type="SMART" id="SM00977"/>
    </source>
</evidence>
<dbReference type="CDD" id="cd01992">
    <property type="entry name" value="TilS_N"/>
    <property type="match status" value="1"/>
</dbReference>
<dbReference type="NCBIfam" id="TIGR02433">
    <property type="entry name" value="lysidine_TilS_C"/>
    <property type="match status" value="1"/>
</dbReference>
<evidence type="ECO:0000256" key="5">
    <source>
        <dbReference type="ARBA" id="ARBA00022741"/>
    </source>
</evidence>
<dbReference type="InterPro" id="IPR012796">
    <property type="entry name" value="Lysidine-tRNA-synth_C"/>
</dbReference>
<evidence type="ECO:0000313" key="11">
    <source>
        <dbReference type="Proteomes" id="UP000788419"/>
    </source>
</evidence>
<comment type="subcellular location">
    <subcellularLocation>
        <location evidence="1 8">Cytoplasm</location>
    </subcellularLocation>
</comment>
<dbReference type="SMART" id="SM00977">
    <property type="entry name" value="TilS_C"/>
    <property type="match status" value="1"/>
</dbReference>
<dbReference type="EMBL" id="PDWN01000011">
    <property type="protein sequence ID" value="KAF1693542.1"/>
    <property type="molecule type" value="Genomic_DNA"/>
</dbReference>
<comment type="similarity">
    <text evidence="8">Belongs to the tRNA(Ile)-lysidine synthase family.</text>
</comment>
<dbReference type="Gene3D" id="1.20.59.20">
    <property type="match status" value="1"/>
</dbReference>
<keyword evidence="2 8" id="KW-0963">Cytoplasm</keyword>
<dbReference type="Pfam" id="PF11734">
    <property type="entry name" value="TilS_C"/>
    <property type="match status" value="1"/>
</dbReference>
<keyword evidence="6 8" id="KW-0067">ATP-binding</keyword>
<dbReference type="NCBIfam" id="TIGR02432">
    <property type="entry name" value="lysidine_TilS_N"/>
    <property type="match status" value="1"/>
</dbReference>
<keyword evidence="4 8" id="KW-0819">tRNA processing</keyword>
<evidence type="ECO:0000256" key="3">
    <source>
        <dbReference type="ARBA" id="ARBA00022598"/>
    </source>
</evidence>
<comment type="caution">
    <text evidence="10">The sequence shown here is derived from an EMBL/GenBank/DDBJ whole genome shotgun (WGS) entry which is preliminary data.</text>
</comment>
<dbReference type="Proteomes" id="UP000788419">
    <property type="component" value="Unassembled WGS sequence"/>
</dbReference>
<dbReference type="Pfam" id="PF09179">
    <property type="entry name" value="TilS"/>
    <property type="match status" value="1"/>
</dbReference>
<evidence type="ECO:0000256" key="2">
    <source>
        <dbReference type="ARBA" id="ARBA00022490"/>
    </source>
</evidence>
<dbReference type="SUPFAM" id="SSF52402">
    <property type="entry name" value="Adenine nucleotide alpha hydrolases-like"/>
    <property type="match status" value="1"/>
</dbReference>
<dbReference type="SUPFAM" id="SSF82829">
    <property type="entry name" value="MesJ substrate recognition domain-like"/>
    <property type="match status" value="1"/>
</dbReference>
<feature type="binding site" evidence="8">
    <location>
        <begin position="29"/>
        <end position="34"/>
    </location>
    <ligand>
        <name>ATP</name>
        <dbReference type="ChEBI" id="CHEBI:30616"/>
    </ligand>
</feature>
<accession>A0ABQ6Z5S4</accession>
<evidence type="ECO:0000256" key="7">
    <source>
        <dbReference type="ARBA" id="ARBA00048539"/>
    </source>
</evidence>
<name>A0ABQ6Z5S4_9GAMM</name>
<organism evidence="10 11">
    <name type="scientific">Pseudoxanthomonas daejeonensis</name>
    <dbReference type="NCBI Taxonomy" id="266062"/>
    <lineage>
        <taxon>Bacteria</taxon>
        <taxon>Pseudomonadati</taxon>
        <taxon>Pseudomonadota</taxon>
        <taxon>Gammaproteobacteria</taxon>
        <taxon>Lysobacterales</taxon>
        <taxon>Lysobacteraceae</taxon>
        <taxon>Pseudoxanthomonas</taxon>
    </lineage>
</organism>
<reference evidence="10 11" key="1">
    <citation type="submission" date="2017-10" db="EMBL/GenBank/DDBJ databases">
        <title>Whole genome sequencing of members of genus Pseudoxanthomonas.</title>
        <authorList>
            <person name="Kumar S."/>
            <person name="Bansal K."/>
            <person name="Kaur A."/>
            <person name="Patil P."/>
            <person name="Sharma S."/>
            <person name="Patil P.B."/>
        </authorList>
    </citation>
    <scope>NUCLEOTIDE SEQUENCE [LARGE SCALE GENOMIC DNA]</scope>
    <source>
        <strain evidence="10 11">DSM 17801</strain>
    </source>
</reference>
<dbReference type="InterPro" id="IPR012094">
    <property type="entry name" value="tRNA_Ile_lys_synt"/>
</dbReference>
<evidence type="ECO:0000313" key="10">
    <source>
        <dbReference type="EMBL" id="KAF1693542.1"/>
    </source>
</evidence>
<dbReference type="InterPro" id="IPR012795">
    <property type="entry name" value="tRNA_Ile_lys_synt_N"/>
</dbReference>
<dbReference type="InterPro" id="IPR015262">
    <property type="entry name" value="tRNA_Ile_lys_synt_subst-bd"/>
</dbReference>
<evidence type="ECO:0000256" key="6">
    <source>
        <dbReference type="ARBA" id="ARBA00022840"/>
    </source>
</evidence>
<protein>
    <recommendedName>
        <fullName evidence="8">tRNA(Ile)-lysidine synthase</fullName>
        <ecNumber evidence="8">6.3.4.19</ecNumber>
    </recommendedName>
    <alternativeName>
        <fullName evidence="8">tRNA(Ile)-2-lysyl-cytidine synthase</fullName>
    </alternativeName>
    <alternativeName>
        <fullName evidence="8">tRNA(Ile)-lysidine synthetase</fullName>
    </alternativeName>
</protein>
<feature type="domain" description="Lysidine-tRNA(Ile) synthetase C-terminal" evidence="9">
    <location>
        <begin position="366"/>
        <end position="440"/>
    </location>
</feature>
<dbReference type="Gene3D" id="3.40.50.620">
    <property type="entry name" value="HUPs"/>
    <property type="match status" value="1"/>
</dbReference>
<sequence length="451" mass="48883">MAPGEPAPPLLPLPEPPATARGAIVVACSGGLDSSVLLHRLASDPVIRARGLRAVHVHHGLQASADDWAAHCMRQAQALEVPLQVLRIEVPRDTGTGLEAAAREARYAALSGTLAPGDLLVTAHHLDDQAETFLLRALRASGPEGLGAMRVVRALGDAWQWRPLLSQPREALHAYAQAHGLAWIEDPSNALPDPDRNFLRLQLLPLMRQRWPHAAASLARSAALCAQADALLASEDAALLRTHAGDDPRTLRVATLTALPAERRARLLRHWIRTLGLPPLPAQGVERIETGLLEARADAEAAFAWAGARVLRWRDFLHADRQRAPLPPDWNVRWDGRTPLALPDGGRLLLRDDQGNPAATGFDAPVRVHARQGGERIVLPGRDHSHALKQVLQERGVPPWRRAHLPLLSGADGHLLAAADVAWSEALALWLKARGWHLSWQPPGIGDASAR</sequence>
<dbReference type="RefSeq" id="WP_162410858.1">
    <property type="nucleotide sequence ID" value="NZ_PDWN01000011.1"/>
</dbReference>